<evidence type="ECO:0000313" key="8">
    <source>
        <dbReference type="Ensembl" id="ENSXETP00000111294"/>
    </source>
</evidence>
<accession>A0A803JTG1</accession>
<dbReference type="GO" id="GO:0004674">
    <property type="term" value="F:protein serine/threonine kinase activity"/>
    <property type="evidence" value="ECO:0007669"/>
    <property type="project" value="UniProtKB-KW"/>
</dbReference>
<dbReference type="Gene3D" id="1.10.510.10">
    <property type="entry name" value="Transferase(Phosphotransferase) domain 1"/>
    <property type="match status" value="1"/>
</dbReference>
<evidence type="ECO:0000259" key="7">
    <source>
        <dbReference type="PROSITE" id="PS51285"/>
    </source>
</evidence>
<dbReference type="SMART" id="SM00220">
    <property type="entry name" value="S_TKc"/>
    <property type="match status" value="1"/>
</dbReference>
<name>A0A803JTG1_XENTR</name>
<evidence type="ECO:0000256" key="4">
    <source>
        <dbReference type="ARBA" id="ARBA00022777"/>
    </source>
</evidence>
<dbReference type="InParanoid" id="A0A803JTG1"/>
<evidence type="ECO:0000259" key="6">
    <source>
        <dbReference type="PROSITE" id="PS50011"/>
    </source>
</evidence>
<feature type="domain" description="Protein kinase" evidence="6">
    <location>
        <begin position="1"/>
        <end position="178"/>
    </location>
</feature>
<keyword evidence="2" id="KW-0808">Transferase</keyword>
<protein>
    <recommendedName>
        <fullName evidence="9">Protein kinase domain-containing protein</fullName>
    </recommendedName>
</protein>
<keyword evidence="3" id="KW-0547">Nucleotide-binding</keyword>
<feature type="domain" description="AGC-kinase C-terminal" evidence="7">
    <location>
        <begin position="179"/>
        <end position="243"/>
    </location>
</feature>
<dbReference type="PROSITE" id="PS50011">
    <property type="entry name" value="PROTEIN_KINASE_DOM"/>
    <property type="match status" value="1"/>
</dbReference>
<dbReference type="SUPFAM" id="SSF56112">
    <property type="entry name" value="Protein kinase-like (PK-like)"/>
    <property type="match status" value="1"/>
</dbReference>
<dbReference type="InterPro" id="IPR011009">
    <property type="entry name" value="Kinase-like_dom_sf"/>
</dbReference>
<dbReference type="PROSITE" id="PS51285">
    <property type="entry name" value="AGC_KINASE_CTER"/>
    <property type="match status" value="1"/>
</dbReference>
<dbReference type="GO" id="GO:0005524">
    <property type="term" value="F:ATP binding"/>
    <property type="evidence" value="ECO:0007669"/>
    <property type="project" value="UniProtKB-KW"/>
</dbReference>
<dbReference type="InterPro" id="IPR000719">
    <property type="entry name" value="Prot_kinase_dom"/>
</dbReference>
<keyword evidence="4" id="KW-0418">Kinase</keyword>
<dbReference type="FunFam" id="1.10.510.10:FF:000210">
    <property type="entry name" value="Non-specific serine/threonine protein kinase"/>
    <property type="match status" value="1"/>
</dbReference>
<sequence>MECIRGGNLEQLMDMEGRLKMDSVRFYSAEMIIGLQYLHSRGIVHRDLKPPNILLSAEGHIKIADFGLVADEMFGNTKKYNIIGTVNFMAPEILTWSGYGAGVDWWAFAIILCKMATRRSPFYEGSVMENLLNSVINEQPVFPEGLSADLQELLQELLEKNPDKRLGTTGNIRQHQFFRAIDWRALESRKIPPPFLPRAITPANVSAVCNEPPSFLEEMGCINATGSTTVIQDLSFLSPNWEV</sequence>
<evidence type="ECO:0000256" key="3">
    <source>
        <dbReference type="ARBA" id="ARBA00022741"/>
    </source>
</evidence>
<dbReference type="PANTHER" id="PTHR24351">
    <property type="entry name" value="RIBOSOMAL PROTEIN S6 KINASE"/>
    <property type="match status" value="1"/>
</dbReference>
<dbReference type="GeneTree" id="ENSGT00940000154203"/>
<reference evidence="8" key="1">
    <citation type="journal article" date="2010" name="Science">
        <title>The genome of the Western clawed frog Xenopus tropicalis.</title>
        <authorList>
            <person name="Hellsten U."/>
            <person name="Harland R.M."/>
            <person name="Gilchrist M.J."/>
            <person name="Hendrix D."/>
            <person name="Jurka J."/>
            <person name="Kapitonov V."/>
            <person name="Ovcharenko I."/>
            <person name="Putnam N.H."/>
            <person name="Shu S."/>
            <person name="Taher L."/>
            <person name="Blitz I.L."/>
            <person name="Blumberg B."/>
            <person name="Dichmann D.S."/>
            <person name="Dubchak I."/>
            <person name="Amaya E."/>
            <person name="Detter J.C."/>
            <person name="Fletcher R."/>
            <person name="Gerhard D.S."/>
            <person name="Goodstein D."/>
            <person name="Graves T."/>
            <person name="Grigoriev I.V."/>
            <person name="Grimwood J."/>
            <person name="Kawashima T."/>
            <person name="Lindquist E."/>
            <person name="Lucas S.M."/>
            <person name="Mead P.E."/>
            <person name="Mitros T."/>
            <person name="Ogino H."/>
            <person name="Ohta Y."/>
            <person name="Poliakov A.V."/>
            <person name="Pollet N."/>
            <person name="Robert J."/>
            <person name="Salamov A."/>
            <person name="Sater A.K."/>
            <person name="Schmutz J."/>
            <person name="Terry A."/>
            <person name="Vize P.D."/>
            <person name="Warren W.C."/>
            <person name="Wells D."/>
            <person name="Wills A."/>
            <person name="Wilson R.K."/>
            <person name="Zimmerman L.B."/>
            <person name="Zorn A.M."/>
            <person name="Grainger R."/>
            <person name="Grammer T."/>
            <person name="Khokha M.K."/>
            <person name="Richardson P.M."/>
            <person name="Rokhsar D.S."/>
        </authorList>
    </citation>
    <scope>NUCLEOTIDE SEQUENCE [LARGE SCALE GENOMIC DNA]</scope>
    <source>
        <strain evidence="8">Nigerian</strain>
    </source>
</reference>
<keyword evidence="1" id="KW-0723">Serine/threonine-protein kinase</keyword>
<dbReference type="InterPro" id="IPR008271">
    <property type="entry name" value="Ser/Thr_kinase_AS"/>
</dbReference>
<evidence type="ECO:0000256" key="5">
    <source>
        <dbReference type="ARBA" id="ARBA00022840"/>
    </source>
</evidence>
<dbReference type="PROSITE" id="PS00108">
    <property type="entry name" value="PROTEIN_KINASE_ST"/>
    <property type="match status" value="1"/>
</dbReference>
<evidence type="ECO:0008006" key="9">
    <source>
        <dbReference type="Google" id="ProtNLM"/>
    </source>
</evidence>
<dbReference type="AlphaFoldDB" id="A0A803JTG1"/>
<organism evidence="8">
    <name type="scientific">Xenopus tropicalis</name>
    <name type="common">Western clawed frog</name>
    <name type="synonym">Silurana tropicalis</name>
    <dbReference type="NCBI Taxonomy" id="8364"/>
    <lineage>
        <taxon>Eukaryota</taxon>
        <taxon>Metazoa</taxon>
        <taxon>Chordata</taxon>
        <taxon>Craniata</taxon>
        <taxon>Vertebrata</taxon>
        <taxon>Euteleostomi</taxon>
        <taxon>Amphibia</taxon>
        <taxon>Batrachia</taxon>
        <taxon>Anura</taxon>
        <taxon>Pipoidea</taxon>
        <taxon>Pipidae</taxon>
        <taxon>Xenopodinae</taxon>
        <taxon>Xenopus</taxon>
        <taxon>Silurana</taxon>
    </lineage>
</organism>
<dbReference type="Ensembl" id="ENSXETT00000112742">
    <property type="protein sequence ID" value="ENSXETP00000111294"/>
    <property type="gene ID" value="ENSXETG00000048811"/>
</dbReference>
<evidence type="ECO:0000256" key="2">
    <source>
        <dbReference type="ARBA" id="ARBA00022679"/>
    </source>
</evidence>
<keyword evidence="5" id="KW-0067">ATP-binding</keyword>
<dbReference type="Pfam" id="PF00069">
    <property type="entry name" value="Pkinase"/>
    <property type="match status" value="1"/>
</dbReference>
<dbReference type="InterPro" id="IPR000961">
    <property type="entry name" value="AGC-kinase_C"/>
</dbReference>
<proteinExistence type="predicted"/>
<evidence type="ECO:0000256" key="1">
    <source>
        <dbReference type="ARBA" id="ARBA00022527"/>
    </source>
</evidence>
<reference evidence="8" key="2">
    <citation type="submission" date="2021-03" db="UniProtKB">
        <authorList>
            <consortium name="Ensembl"/>
        </authorList>
    </citation>
    <scope>IDENTIFICATION</scope>
</reference>